<evidence type="ECO:0000313" key="1">
    <source>
        <dbReference type="EMBL" id="ACX95338.1"/>
    </source>
</evidence>
<keyword evidence="2" id="KW-1185">Reference proteome</keyword>
<sequence>MGKGIDSNARKNFSYNNKTGNLKVRETRRLFSATLYLESKKTRIPMQGCGFD</sequence>
<accession>D0KY15</accession>
<name>D0KY15_HALNC</name>
<dbReference type="Proteomes" id="UP000009102">
    <property type="component" value="Chromosome"/>
</dbReference>
<dbReference type="AlphaFoldDB" id="D0KY15"/>
<reference evidence="1 2" key="1">
    <citation type="submission" date="2009-10" db="EMBL/GenBank/DDBJ databases">
        <title>Complete sequence of Halothiobacillus neapolitanus c2.</title>
        <authorList>
            <consortium name="US DOE Joint Genome Institute"/>
            <person name="Lucas S."/>
            <person name="Copeland A."/>
            <person name="Lapidus A."/>
            <person name="Glavina del Rio T."/>
            <person name="Tice H."/>
            <person name="Bruce D."/>
            <person name="Goodwin L."/>
            <person name="Pitluck S."/>
            <person name="Davenport K."/>
            <person name="Brettin T."/>
            <person name="Detter J.C."/>
            <person name="Han C."/>
            <person name="Tapia R."/>
            <person name="Larimer F."/>
            <person name="Land M."/>
            <person name="Hauser L."/>
            <person name="Kyrpides N."/>
            <person name="Mikhailova N."/>
            <person name="Kerfeld C."/>
            <person name="Cannon G."/>
            <person name="Heinhort S."/>
        </authorList>
    </citation>
    <scope>NUCLEOTIDE SEQUENCE [LARGE SCALE GENOMIC DNA]</scope>
    <source>
        <strain evidence="2">ATCC 23641 / c2</strain>
    </source>
</reference>
<dbReference type="HOGENOM" id="CLU_3080487_0_0_6"/>
<evidence type="ECO:0000313" key="2">
    <source>
        <dbReference type="Proteomes" id="UP000009102"/>
    </source>
</evidence>
<gene>
    <name evidence="1" type="ordered locus">Hneap_0483</name>
</gene>
<proteinExistence type="predicted"/>
<dbReference type="EMBL" id="CP001801">
    <property type="protein sequence ID" value="ACX95338.1"/>
    <property type="molecule type" value="Genomic_DNA"/>
</dbReference>
<dbReference type="KEGG" id="hna:Hneap_0483"/>
<organism evidence="1 2">
    <name type="scientific">Halothiobacillus neapolitanus (strain ATCC 23641 / DSM 15147 / CIP 104769 / NCIMB 8539 / c2)</name>
    <name type="common">Thiobacillus neapolitanus</name>
    <dbReference type="NCBI Taxonomy" id="555778"/>
    <lineage>
        <taxon>Bacteria</taxon>
        <taxon>Pseudomonadati</taxon>
        <taxon>Pseudomonadota</taxon>
        <taxon>Gammaproteobacteria</taxon>
        <taxon>Chromatiales</taxon>
        <taxon>Halothiobacillaceae</taxon>
        <taxon>Halothiobacillus</taxon>
    </lineage>
</organism>
<protein>
    <submittedName>
        <fullName evidence="1">Uncharacterized protein</fullName>
    </submittedName>
</protein>